<feature type="compositionally biased region" description="Basic and acidic residues" evidence="1">
    <location>
        <begin position="427"/>
        <end position="467"/>
    </location>
</feature>
<name>A0A6A4DA11_9STRA</name>
<feature type="compositionally biased region" description="Low complexity" evidence="1">
    <location>
        <begin position="289"/>
        <end position="299"/>
    </location>
</feature>
<feature type="compositionally biased region" description="Basic and acidic residues" evidence="1">
    <location>
        <begin position="300"/>
        <end position="321"/>
    </location>
</feature>
<feature type="region of interest" description="Disordered" evidence="1">
    <location>
        <begin position="1"/>
        <end position="81"/>
    </location>
</feature>
<feature type="region of interest" description="Disordered" evidence="1">
    <location>
        <begin position="417"/>
        <end position="467"/>
    </location>
</feature>
<protein>
    <submittedName>
        <fullName evidence="2">Uncharacterized protein</fullName>
    </submittedName>
</protein>
<evidence type="ECO:0000256" key="1">
    <source>
        <dbReference type="SAM" id="MobiDB-lite"/>
    </source>
</evidence>
<accession>A0A6A4DA11</accession>
<feature type="region of interest" description="Disordered" evidence="1">
    <location>
        <begin position="262"/>
        <end position="321"/>
    </location>
</feature>
<evidence type="ECO:0000313" key="3">
    <source>
        <dbReference type="Proteomes" id="UP000434957"/>
    </source>
</evidence>
<keyword evidence="3" id="KW-1185">Reference proteome</keyword>
<comment type="caution">
    <text evidence="2">The sequence shown here is derived from an EMBL/GenBank/DDBJ whole genome shotgun (WGS) entry which is preliminary data.</text>
</comment>
<feature type="compositionally biased region" description="Polar residues" evidence="1">
    <location>
        <begin position="26"/>
        <end position="39"/>
    </location>
</feature>
<dbReference type="Proteomes" id="UP000434957">
    <property type="component" value="Unassembled WGS sequence"/>
</dbReference>
<reference evidence="2 3" key="1">
    <citation type="submission" date="2018-08" db="EMBL/GenBank/DDBJ databases">
        <title>Genomic investigation of the strawberry pathogen Phytophthora fragariae indicates pathogenicity is determined by transcriptional variation in three key races.</title>
        <authorList>
            <person name="Adams T.M."/>
            <person name="Armitage A.D."/>
            <person name="Sobczyk M.K."/>
            <person name="Bates H.J."/>
            <person name="Dunwell J.M."/>
            <person name="Nellist C.F."/>
            <person name="Harrison R.J."/>
        </authorList>
    </citation>
    <scope>NUCLEOTIDE SEQUENCE [LARGE SCALE GENOMIC DNA]</scope>
    <source>
        <strain evidence="2 3">SCRP333</strain>
    </source>
</reference>
<proteinExistence type="predicted"/>
<feature type="compositionally biased region" description="Basic and acidic residues" evidence="1">
    <location>
        <begin position="275"/>
        <end position="285"/>
    </location>
</feature>
<dbReference type="EMBL" id="QXFT01002171">
    <property type="protein sequence ID" value="KAE9302656.1"/>
    <property type="molecule type" value="Genomic_DNA"/>
</dbReference>
<evidence type="ECO:0000313" key="2">
    <source>
        <dbReference type="EMBL" id="KAE9302656.1"/>
    </source>
</evidence>
<organism evidence="2 3">
    <name type="scientific">Phytophthora rubi</name>
    <dbReference type="NCBI Taxonomy" id="129364"/>
    <lineage>
        <taxon>Eukaryota</taxon>
        <taxon>Sar</taxon>
        <taxon>Stramenopiles</taxon>
        <taxon>Oomycota</taxon>
        <taxon>Peronosporomycetes</taxon>
        <taxon>Peronosporales</taxon>
        <taxon>Peronosporaceae</taxon>
        <taxon>Phytophthora</taxon>
    </lineage>
</organism>
<feature type="region of interest" description="Disordered" evidence="1">
    <location>
        <begin position="225"/>
        <end position="247"/>
    </location>
</feature>
<sequence length="515" mass="57512">MARGTKSAAPTTPMKSSGPRSEASDHSGSSFESPATASMKSIDEHPVTYNSVFESSDAKEDDEDAEAAVVSAGRSSGVRPLARNLVDELDDVAKPEPAFGEDEEDGAKDFPKAAEATIQPTRIRPPLNGDTPAVNKVLGRIVELMRTKSNWMRLFSPKMVRQAVSRDRVAPPCDGMRMYPSMALADWSPTEAATTLSKWKKKLQAAFGATTAGVARLVFGAATFPAPSETDPSRVPLPPTPQKGNNDVKGGIFAAKGLASPYKQDSHMVTPRSVNRSDRLAKENEASFTTPNTRRTTVRPPEKRFEAREESSDSDEGRFDPDYYDGDLTGEWARQVRELSAANGHRGLRSLRTFPSARNAGVQFENGGREAKDHVDHFLDTFDDRGLEERLCHARVKYIHDLEEMINDILRSRERETAREPSVIRYRSQDDDRRRENRSNEGTRSSFGREQRYRDDGPRRERREESPYRSRITLVEALVDVVTALNIRASAGFLIRLRTRTRCDRGRRPTQCVVR</sequence>
<feature type="compositionally biased region" description="Polar residues" evidence="1">
    <location>
        <begin position="8"/>
        <end position="19"/>
    </location>
</feature>
<dbReference type="AlphaFoldDB" id="A0A6A4DA11"/>
<gene>
    <name evidence="2" type="ORF">PR003_g22199</name>
</gene>